<accession>A0ABX3IH45</accession>
<dbReference type="Proteomes" id="UP000242616">
    <property type="component" value="Unassembled WGS sequence"/>
</dbReference>
<dbReference type="Pfam" id="PF17384">
    <property type="entry name" value="DUF150_C"/>
    <property type="match status" value="1"/>
</dbReference>
<dbReference type="Pfam" id="PF02576">
    <property type="entry name" value="RimP_N"/>
    <property type="match status" value="1"/>
</dbReference>
<dbReference type="InterPro" id="IPR036847">
    <property type="entry name" value="RimP_C_sf"/>
</dbReference>
<evidence type="ECO:0000259" key="4">
    <source>
        <dbReference type="Pfam" id="PF02576"/>
    </source>
</evidence>
<comment type="function">
    <text evidence="3">Required for maturation of 30S ribosomal subunits.</text>
</comment>
<dbReference type="Gene3D" id="3.30.300.70">
    <property type="entry name" value="RimP-like superfamily, N-terminal"/>
    <property type="match status" value="1"/>
</dbReference>
<dbReference type="RefSeq" id="WP_077198630.1">
    <property type="nucleotide sequence ID" value="NZ_LBFC01000022.1"/>
</dbReference>
<dbReference type="EMBL" id="LBFC01000022">
    <property type="protein sequence ID" value="ONN26755.1"/>
    <property type="molecule type" value="Genomic_DNA"/>
</dbReference>
<dbReference type="PANTHER" id="PTHR33867">
    <property type="entry name" value="RIBOSOME MATURATION FACTOR RIMP"/>
    <property type="match status" value="1"/>
</dbReference>
<comment type="subcellular location">
    <subcellularLocation>
        <location evidence="3">Cytoplasm</location>
    </subcellularLocation>
</comment>
<evidence type="ECO:0000313" key="7">
    <source>
        <dbReference type="Proteomes" id="UP000242616"/>
    </source>
</evidence>
<feature type="domain" description="Ribosome maturation factor RimP C-terminal" evidence="5">
    <location>
        <begin position="87"/>
        <end position="147"/>
    </location>
</feature>
<protein>
    <recommendedName>
        <fullName evidence="3">Ribosome maturation factor RimP</fullName>
    </recommendedName>
</protein>
<keyword evidence="2 3" id="KW-0690">Ribosome biogenesis</keyword>
<sequence length="147" mass="17390">MRDIVSQVKKISEKICKELQLELFDVKYYNKSGRWFLEVIIDNPYDYVSTKDCEKVSRALEYELDKIDIIPSKYYLTVSSPGLDRPLRNINDFERFINHKVKIKTQTNSYIGYIKNIKNNIIAIDVNGKKIEIKFEEIKNANLEIDF</sequence>
<dbReference type="Gene3D" id="2.30.30.180">
    <property type="entry name" value="Ribosome maturation factor RimP, C-terminal domain"/>
    <property type="match status" value="1"/>
</dbReference>
<reference evidence="6 7" key="1">
    <citation type="submission" date="2015-06" db="EMBL/GenBank/DDBJ databases">
        <title>Genome sequencing of Thermotogales isolates from hydrothermal vents.</title>
        <authorList>
            <person name="Haverkamp T.H."/>
            <person name="Kublanov I.V."/>
            <person name="Nesbo C.L."/>
        </authorList>
    </citation>
    <scope>NUCLEOTIDE SEQUENCE [LARGE SCALE GENOMIC DNA]</scope>
    <source>
        <strain evidence="7">ik275mar</strain>
    </source>
</reference>
<evidence type="ECO:0000256" key="1">
    <source>
        <dbReference type="ARBA" id="ARBA00022490"/>
    </source>
</evidence>
<evidence type="ECO:0000313" key="6">
    <source>
        <dbReference type="EMBL" id="ONN26755.1"/>
    </source>
</evidence>
<organism evidence="6 7">
    <name type="scientific">Thermosipho affectus</name>
    <dbReference type="NCBI Taxonomy" id="660294"/>
    <lineage>
        <taxon>Bacteria</taxon>
        <taxon>Thermotogati</taxon>
        <taxon>Thermotogota</taxon>
        <taxon>Thermotogae</taxon>
        <taxon>Thermotogales</taxon>
        <taxon>Fervidobacteriaceae</taxon>
        <taxon>Thermosipho</taxon>
    </lineage>
</organism>
<dbReference type="InterPro" id="IPR003728">
    <property type="entry name" value="Ribosome_maturation_RimP"/>
</dbReference>
<dbReference type="InterPro" id="IPR035956">
    <property type="entry name" value="RimP_N_sf"/>
</dbReference>
<gene>
    <name evidence="3" type="primary">rimP</name>
    <name evidence="6" type="ORF">XJ44_07755</name>
</gene>
<dbReference type="SUPFAM" id="SSF74942">
    <property type="entry name" value="YhbC-like, C-terminal domain"/>
    <property type="match status" value="1"/>
</dbReference>
<dbReference type="PANTHER" id="PTHR33867:SF1">
    <property type="entry name" value="RIBOSOME MATURATION FACTOR RIMP"/>
    <property type="match status" value="1"/>
</dbReference>
<dbReference type="InterPro" id="IPR028989">
    <property type="entry name" value="RimP_N"/>
</dbReference>
<proteinExistence type="inferred from homology"/>
<dbReference type="HAMAP" id="MF_01077">
    <property type="entry name" value="RimP"/>
    <property type="match status" value="1"/>
</dbReference>
<comment type="similarity">
    <text evidence="3">Belongs to the RimP family.</text>
</comment>
<evidence type="ECO:0000256" key="3">
    <source>
        <dbReference type="HAMAP-Rule" id="MF_01077"/>
    </source>
</evidence>
<evidence type="ECO:0000259" key="5">
    <source>
        <dbReference type="Pfam" id="PF17384"/>
    </source>
</evidence>
<evidence type="ECO:0000256" key="2">
    <source>
        <dbReference type="ARBA" id="ARBA00022517"/>
    </source>
</evidence>
<keyword evidence="1 3" id="KW-0963">Cytoplasm</keyword>
<dbReference type="InterPro" id="IPR028998">
    <property type="entry name" value="RimP_C"/>
</dbReference>
<keyword evidence="7" id="KW-1185">Reference proteome</keyword>
<name>A0ABX3IH45_9BACT</name>
<dbReference type="SUPFAM" id="SSF75420">
    <property type="entry name" value="YhbC-like, N-terminal domain"/>
    <property type="match status" value="1"/>
</dbReference>
<comment type="caution">
    <text evidence="6">The sequence shown here is derived from an EMBL/GenBank/DDBJ whole genome shotgun (WGS) entry which is preliminary data.</text>
</comment>
<dbReference type="CDD" id="cd01734">
    <property type="entry name" value="YlxS_C"/>
    <property type="match status" value="1"/>
</dbReference>
<feature type="domain" description="Ribosome maturation factor RimP N-terminal" evidence="4">
    <location>
        <begin position="13"/>
        <end position="84"/>
    </location>
</feature>